<evidence type="ECO:0000313" key="2">
    <source>
        <dbReference type="EMBL" id="EDR13105.1"/>
    </source>
</evidence>
<dbReference type="Proteomes" id="UP000001194">
    <property type="component" value="Unassembled WGS sequence"/>
</dbReference>
<dbReference type="HOGENOM" id="CLU_1250851_0_0_1"/>
<reference evidence="2 3" key="1">
    <citation type="journal article" date="2008" name="Nature">
        <title>The genome of Laccaria bicolor provides insights into mycorrhizal symbiosis.</title>
        <authorList>
            <person name="Martin F."/>
            <person name="Aerts A."/>
            <person name="Ahren D."/>
            <person name="Brun A."/>
            <person name="Danchin E.G.J."/>
            <person name="Duchaussoy F."/>
            <person name="Gibon J."/>
            <person name="Kohler A."/>
            <person name="Lindquist E."/>
            <person name="Pereda V."/>
            <person name="Salamov A."/>
            <person name="Shapiro H.J."/>
            <person name="Wuyts J."/>
            <person name="Blaudez D."/>
            <person name="Buee M."/>
            <person name="Brokstein P."/>
            <person name="Canbaeck B."/>
            <person name="Cohen D."/>
            <person name="Courty P.E."/>
            <person name="Coutinho P.M."/>
            <person name="Delaruelle C."/>
            <person name="Detter J.C."/>
            <person name="Deveau A."/>
            <person name="DiFazio S."/>
            <person name="Duplessis S."/>
            <person name="Fraissinet-Tachet L."/>
            <person name="Lucic E."/>
            <person name="Frey-Klett P."/>
            <person name="Fourrey C."/>
            <person name="Feussner I."/>
            <person name="Gay G."/>
            <person name="Grimwood J."/>
            <person name="Hoegger P.J."/>
            <person name="Jain P."/>
            <person name="Kilaru S."/>
            <person name="Labbe J."/>
            <person name="Lin Y.C."/>
            <person name="Legue V."/>
            <person name="Le Tacon F."/>
            <person name="Marmeisse R."/>
            <person name="Melayah D."/>
            <person name="Montanini B."/>
            <person name="Muratet M."/>
            <person name="Nehls U."/>
            <person name="Niculita-Hirzel H."/>
            <person name="Oudot-Le Secq M.P."/>
            <person name="Peter M."/>
            <person name="Quesneville H."/>
            <person name="Rajashekar B."/>
            <person name="Reich M."/>
            <person name="Rouhier N."/>
            <person name="Schmutz J."/>
            <person name="Yin T."/>
            <person name="Chalot M."/>
            <person name="Henrissat B."/>
            <person name="Kuees U."/>
            <person name="Lucas S."/>
            <person name="Van de Peer Y."/>
            <person name="Podila G.K."/>
            <person name="Polle A."/>
            <person name="Pukkila P.J."/>
            <person name="Richardson P.M."/>
            <person name="Rouze P."/>
            <person name="Sanders I.R."/>
            <person name="Stajich J.E."/>
            <person name="Tunlid A."/>
            <person name="Tuskan G."/>
            <person name="Grigoriev I.V."/>
        </authorList>
    </citation>
    <scope>NUCLEOTIDE SEQUENCE [LARGE SCALE GENOMIC DNA]</scope>
    <source>
        <strain evidence="3">S238N-H82 / ATCC MYA-4686</strain>
    </source>
</reference>
<proteinExistence type="predicted"/>
<dbReference type="InParanoid" id="B0CWQ1"/>
<feature type="region of interest" description="Disordered" evidence="1">
    <location>
        <begin position="146"/>
        <end position="167"/>
    </location>
</feature>
<sequence>MIHRHVRSAIHRRLRLAPYQLNLHGTSLSVATARMSRATVADEDKASDVVMPEVLQDDELRAAQALVDLRSSVTQLESPDTPTIPSPFAEAFQAQNHGSLSPDTPTIPLPFAQAFHAQDYSPPTSVFVGLHQHQYRTEDLPMVLSSRNTSPSPMSEFDIEGDSSESDNLAETMASLTEWVQELSDSLQGVIECLACNEDEQPSRVMEIKIDGSTLCSIAFK</sequence>
<dbReference type="RefSeq" id="XP_001875603.1">
    <property type="nucleotide sequence ID" value="XM_001875568.1"/>
</dbReference>
<protein>
    <submittedName>
        <fullName evidence="2">Predicted protein</fullName>
    </submittedName>
</protein>
<gene>
    <name evidence="2" type="ORF">LACBIDRAFT_322552</name>
</gene>
<organism evidence="3">
    <name type="scientific">Laccaria bicolor (strain S238N-H82 / ATCC MYA-4686)</name>
    <name type="common">Bicoloured deceiver</name>
    <name type="synonym">Laccaria laccata var. bicolor</name>
    <dbReference type="NCBI Taxonomy" id="486041"/>
    <lineage>
        <taxon>Eukaryota</taxon>
        <taxon>Fungi</taxon>
        <taxon>Dikarya</taxon>
        <taxon>Basidiomycota</taxon>
        <taxon>Agaricomycotina</taxon>
        <taxon>Agaricomycetes</taxon>
        <taxon>Agaricomycetidae</taxon>
        <taxon>Agaricales</taxon>
        <taxon>Agaricineae</taxon>
        <taxon>Hydnangiaceae</taxon>
        <taxon>Laccaria</taxon>
    </lineage>
</organism>
<dbReference type="AlphaFoldDB" id="B0CWQ1"/>
<dbReference type="EMBL" id="DS547093">
    <property type="protein sequence ID" value="EDR13105.1"/>
    <property type="molecule type" value="Genomic_DNA"/>
</dbReference>
<evidence type="ECO:0000256" key="1">
    <source>
        <dbReference type="SAM" id="MobiDB-lite"/>
    </source>
</evidence>
<dbReference type="KEGG" id="lbc:LACBIDRAFT_322552"/>
<dbReference type="GeneID" id="6071938"/>
<name>B0CWQ1_LACBS</name>
<evidence type="ECO:0000313" key="3">
    <source>
        <dbReference type="Proteomes" id="UP000001194"/>
    </source>
</evidence>
<keyword evidence="3" id="KW-1185">Reference proteome</keyword>
<accession>B0CWQ1</accession>